<proteinExistence type="predicted"/>
<protein>
    <submittedName>
        <fullName evidence="1">Uncharacterized protein</fullName>
    </submittedName>
</protein>
<name>A0AAP8MBJ4_9GAMM</name>
<dbReference type="AlphaFoldDB" id="A0AAP8MBJ4"/>
<dbReference type="EMBL" id="PKUR01000005">
    <property type="protein sequence ID" value="PLW84777.1"/>
    <property type="molecule type" value="Genomic_DNA"/>
</dbReference>
<accession>A0AAP8MBJ4</accession>
<evidence type="ECO:0000313" key="2">
    <source>
        <dbReference type="Proteomes" id="UP000235162"/>
    </source>
</evidence>
<dbReference type="Proteomes" id="UP000235162">
    <property type="component" value="Unassembled WGS sequence"/>
</dbReference>
<reference evidence="1 2" key="1">
    <citation type="submission" date="2018-01" db="EMBL/GenBank/DDBJ databases">
        <title>The draft genome sequence of Halioglobus japonicus S1-36.</title>
        <authorList>
            <person name="Du Z.-J."/>
            <person name="Shi M.-J."/>
        </authorList>
    </citation>
    <scope>NUCLEOTIDE SEQUENCE [LARGE SCALE GENOMIC DNA]</scope>
    <source>
        <strain evidence="1 2">S1-36</strain>
    </source>
</reference>
<keyword evidence="2" id="KW-1185">Reference proteome</keyword>
<sequence length="82" mass="8612">MADQVESYVEATESMFLYPGDRLMVMKGGSAQAHFANGCIQSLGDNEIATIASPEACESIFTAATHNQVGATPTATTTRPSL</sequence>
<comment type="caution">
    <text evidence="1">The sequence shown here is derived from an EMBL/GenBank/DDBJ whole genome shotgun (WGS) entry which is preliminary data.</text>
</comment>
<organism evidence="1 2">
    <name type="scientific">Halioglobus japonicus</name>
    <dbReference type="NCBI Taxonomy" id="930805"/>
    <lineage>
        <taxon>Bacteria</taxon>
        <taxon>Pseudomonadati</taxon>
        <taxon>Pseudomonadota</taxon>
        <taxon>Gammaproteobacteria</taxon>
        <taxon>Cellvibrionales</taxon>
        <taxon>Halieaceae</taxon>
        <taxon>Halioglobus</taxon>
    </lineage>
</organism>
<evidence type="ECO:0000313" key="1">
    <source>
        <dbReference type="EMBL" id="PLW84777.1"/>
    </source>
</evidence>
<gene>
    <name evidence="1" type="ORF">C0029_17405</name>
</gene>
<dbReference type="RefSeq" id="WP_084197686.1">
    <property type="nucleotide sequence ID" value="NZ_BMYL01000006.1"/>
</dbReference>
<dbReference type="KEGG" id="hja:BST95_00310"/>